<sequence length="160" mass="18769">MLENLIKYFVYATKGYITKTQLIKFLYLADLYAVKWTDKQLTDLDWRYYYYGPWNEGIEAVLNQMNGKEIVQESQGESIFIRLGERAGNVDDLKLPLGLKLMLDNIRREWAGAGEDKLNQLLEYVYSTAPMLEVKYSHEPEEQVRLNLSKEREKLMSELG</sequence>
<dbReference type="HOGENOM" id="CLU_1657832_0_0_3"/>
<dbReference type="OrthoDB" id="460773at2"/>
<dbReference type="Proteomes" id="UP000010478">
    <property type="component" value="Chromosome"/>
</dbReference>
<protein>
    <recommendedName>
        <fullName evidence="1">Antitoxin SocA-like Panacea domain-containing protein</fullName>
    </recommendedName>
</protein>
<evidence type="ECO:0000313" key="3">
    <source>
        <dbReference type="Proteomes" id="UP000010478"/>
    </source>
</evidence>
<organism evidence="2 3">
    <name type="scientific">Phormidium nigroviride PCC 7112</name>
    <dbReference type="NCBI Taxonomy" id="179408"/>
    <lineage>
        <taxon>Bacteria</taxon>
        <taxon>Bacillati</taxon>
        <taxon>Cyanobacteriota</taxon>
        <taxon>Cyanophyceae</taxon>
        <taxon>Oscillatoriophycideae</taxon>
        <taxon>Oscillatoriales</taxon>
        <taxon>Oscillatoriaceae</taxon>
        <taxon>Phormidium</taxon>
    </lineage>
</organism>
<dbReference type="eggNOG" id="ENOG503078S">
    <property type="taxonomic scope" value="Bacteria"/>
</dbReference>
<dbReference type="KEGG" id="oni:Osc7112_4707"/>
<dbReference type="Pfam" id="PF13274">
    <property type="entry name" value="SocA_Panacea"/>
    <property type="match status" value="1"/>
</dbReference>
<accession>K9VN62</accession>
<dbReference type="InterPro" id="IPR025272">
    <property type="entry name" value="SocA_Panacea"/>
</dbReference>
<reference evidence="2 3" key="1">
    <citation type="submission" date="2012-05" db="EMBL/GenBank/DDBJ databases">
        <title>Finished chromosome of genome of Oscillatoria sp. PCC 7112.</title>
        <authorList>
            <consortium name="US DOE Joint Genome Institute"/>
            <person name="Gugger M."/>
            <person name="Coursin T."/>
            <person name="Rippka R."/>
            <person name="Tandeau De Marsac N."/>
            <person name="Huntemann M."/>
            <person name="Wei C.-L."/>
            <person name="Han J."/>
            <person name="Detter J.C."/>
            <person name="Han C."/>
            <person name="Tapia R."/>
            <person name="Davenport K."/>
            <person name="Daligault H."/>
            <person name="Erkkila T."/>
            <person name="Gu W."/>
            <person name="Munk A.C.C."/>
            <person name="Teshima H."/>
            <person name="Xu Y."/>
            <person name="Chain P."/>
            <person name="Chen A."/>
            <person name="Krypides N."/>
            <person name="Mavromatis K."/>
            <person name="Markowitz V."/>
            <person name="Szeto E."/>
            <person name="Ivanova N."/>
            <person name="Mikhailova N."/>
            <person name="Ovchinnikova G."/>
            <person name="Pagani I."/>
            <person name="Pati A."/>
            <person name="Goodwin L."/>
            <person name="Peters L."/>
            <person name="Pitluck S."/>
            <person name="Woyke T."/>
            <person name="Kerfeld C."/>
        </authorList>
    </citation>
    <scope>NUCLEOTIDE SEQUENCE [LARGE SCALE GENOMIC DNA]</scope>
    <source>
        <strain evidence="2 3">PCC 7112</strain>
    </source>
</reference>
<evidence type="ECO:0000259" key="1">
    <source>
        <dbReference type="Pfam" id="PF13274"/>
    </source>
</evidence>
<evidence type="ECO:0000313" key="2">
    <source>
        <dbReference type="EMBL" id="AFZ08994.1"/>
    </source>
</evidence>
<dbReference type="STRING" id="179408.Osc7112_4707"/>
<gene>
    <name evidence="2" type="ORF">Osc7112_4707</name>
</gene>
<name>K9VN62_9CYAN</name>
<keyword evidence="3" id="KW-1185">Reference proteome</keyword>
<feature type="domain" description="Antitoxin SocA-like Panacea" evidence="1">
    <location>
        <begin position="22"/>
        <end position="78"/>
    </location>
</feature>
<dbReference type="AlphaFoldDB" id="K9VN62"/>
<dbReference type="PATRIC" id="fig|179408.3.peg.5848"/>
<proteinExistence type="predicted"/>
<dbReference type="EMBL" id="CP003614">
    <property type="protein sequence ID" value="AFZ08994.1"/>
    <property type="molecule type" value="Genomic_DNA"/>
</dbReference>